<protein>
    <submittedName>
        <fullName evidence="5">Golgin subfamily A</fullName>
    </submittedName>
</protein>
<dbReference type="Proteomes" id="UP000030665">
    <property type="component" value="Unassembled WGS sequence"/>
</dbReference>
<feature type="coiled-coil region" evidence="2">
    <location>
        <begin position="474"/>
        <end position="501"/>
    </location>
</feature>
<evidence type="ECO:0000259" key="4">
    <source>
        <dbReference type="Pfam" id="PF15070"/>
    </source>
</evidence>
<dbReference type="InterPro" id="IPR024858">
    <property type="entry name" value="GOLGA"/>
</dbReference>
<keyword evidence="6" id="KW-1185">Reference proteome</keyword>
<reference evidence="5" key="1">
    <citation type="submission" date="2014-01" db="EMBL/GenBank/DDBJ databases">
        <authorList>
            <person name="Aslett M."/>
        </authorList>
    </citation>
    <scope>NUCLEOTIDE SEQUENCE</scope>
</reference>
<dbReference type="Pfam" id="PF15070">
    <property type="entry name" value="GOLGA2L5"/>
    <property type="match status" value="2"/>
</dbReference>
<evidence type="ECO:0000256" key="1">
    <source>
        <dbReference type="ARBA" id="ARBA00023054"/>
    </source>
</evidence>
<feature type="region of interest" description="Disordered" evidence="3">
    <location>
        <begin position="585"/>
        <end position="604"/>
    </location>
</feature>
<feature type="region of interest" description="Disordered" evidence="3">
    <location>
        <begin position="613"/>
        <end position="633"/>
    </location>
</feature>
<dbReference type="GO" id="GO:0000137">
    <property type="term" value="C:Golgi cis cisterna"/>
    <property type="evidence" value="ECO:0007669"/>
    <property type="project" value="TreeGrafter"/>
</dbReference>
<feature type="coiled-coil region" evidence="2">
    <location>
        <begin position="5"/>
        <end position="272"/>
    </location>
</feature>
<dbReference type="GO" id="GO:0005801">
    <property type="term" value="C:cis-Golgi network"/>
    <property type="evidence" value="ECO:0007669"/>
    <property type="project" value="TreeGrafter"/>
</dbReference>
<dbReference type="InterPro" id="IPR043976">
    <property type="entry name" value="GOLGA_cons_dom"/>
</dbReference>
<sequence length="682" mass="76657">MVDEKSKLQSQLRQAMDLANAQKQENVLTEQELKTTVHSLEISQAELRRAQEELGLLQSRTGQLEEQLTRKESEVTELDRLYRSAAEEKRELRCKLNVLAMEHAKAEETANSLKARISLQNGYRQTSSDDCNFSGDASSEEKRLAEVEEKFLLAEDEKRRLIEEMDQLKSENAYLRSLRDSEVRELRETIQILQNEKDSILLSRRELETEIQRLSSAVNEMRSVEREQNAKSAVDNGGAEESHCSAEVVEAMRQQNAEMDRLREALLAKETQLNSLAYEVQENSQCAQDFRAVLQQLHDERATSARAVSQNVLLKGQLLELEEKFVEMSNANAELASQLESANRVLAHHSADGCAVSGGANGRRTNLNSNCVNDDTHLLIDRGGAVSKHHSEKGQDNPMASPQGAPRQSDGRKGNASDVGALNNVEDSVLEPEFSSTHSDSRVPALDGTKDESCTEAGMSTMNDSEDDSRSNAIESLKNHIKELQESFNKALADNAELVSRNERLDHLVIQLQGETETIGEFITLYRHQRQVIQQRLCEKEEYTAHVCREKELMKEKVAQLRNLFTELLLEVGVLKNYALPAPSARKPFQTKQSQSEQSDADQNSAISAEMISEKTLQEPPPNKSAIEEPIEETDGFSNAYSLAERMNSLLMELQKPELSNNMPPRDPQLHCKQCIGRMITL</sequence>
<proteinExistence type="predicted"/>
<gene>
    <name evidence="5" type="ORF">TTRE_0000851501</name>
</gene>
<dbReference type="OrthoDB" id="5978643at2759"/>
<dbReference type="AlphaFoldDB" id="A0A077ZKG7"/>
<feature type="region of interest" description="Disordered" evidence="3">
    <location>
        <begin position="385"/>
        <end position="419"/>
    </location>
</feature>
<feature type="region of interest" description="Disordered" evidence="3">
    <location>
        <begin position="431"/>
        <end position="470"/>
    </location>
</feature>
<dbReference type="EMBL" id="HG806921">
    <property type="protein sequence ID" value="CDW60158.1"/>
    <property type="molecule type" value="Genomic_DNA"/>
</dbReference>
<dbReference type="STRING" id="36087.A0A077ZKG7"/>
<accession>A0A077ZKG7</accession>
<feature type="compositionally biased region" description="Polar residues" evidence="3">
    <location>
        <begin position="590"/>
        <end position="604"/>
    </location>
</feature>
<dbReference type="GO" id="GO:0032580">
    <property type="term" value="C:Golgi cisterna membrane"/>
    <property type="evidence" value="ECO:0007669"/>
    <property type="project" value="TreeGrafter"/>
</dbReference>
<dbReference type="PANTHER" id="PTHR10881:SF46">
    <property type="entry name" value="GOLGIN SUBFAMILY A MEMBER 2"/>
    <property type="match status" value="1"/>
</dbReference>
<feature type="domain" description="Golgin subfamily A conserved" evidence="4">
    <location>
        <begin position="167"/>
        <end position="345"/>
    </location>
</feature>
<name>A0A077ZKG7_TRITR</name>
<evidence type="ECO:0000313" key="6">
    <source>
        <dbReference type="Proteomes" id="UP000030665"/>
    </source>
</evidence>
<evidence type="ECO:0000256" key="2">
    <source>
        <dbReference type="SAM" id="Coils"/>
    </source>
</evidence>
<dbReference type="GO" id="GO:0007030">
    <property type="term" value="P:Golgi organization"/>
    <property type="evidence" value="ECO:0007669"/>
    <property type="project" value="TreeGrafter"/>
</dbReference>
<reference evidence="5" key="2">
    <citation type="submission" date="2014-03" db="EMBL/GenBank/DDBJ databases">
        <title>The whipworm genome and dual-species transcriptomics of an intimate host-pathogen interaction.</title>
        <authorList>
            <person name="Foth B.J."/>
            <person name="Tsai I.J."/>
            <person name="Reid A.J."/>
            <person name="Bancroft A.J."/>
            <person name="Nichol S."/>
            <person name="Tracey A."/>
            <person name="Holroyd N."/>
            <person name="Cotton J.A."/>
            <person name="Stanley E.J."/>
            <person name="Zarowiecki M."/>
            <person name="Liu J.Z."/>
            <person name="Huckvale T."/>
            <person name="Cooper P.J."/>
            <person name="Grencis R.K."/>
            <person name="Berriman M."/>
        </authorList>
    </citation>
    <scope>NUCLEOTIDE SEQUENCE [LARGE SCALE GENOMIC DNA]</scope>
</reference>
<organism evidence="5 6">
    <name type="scientific">Trichuris trichiura</name>
    <name type="common">Whipworm</name>
    <name type="synonym">Trichocephalus trichiurus</name>
    <dbReference type="NCBI Taxonomy" id="36087"/>
    <lineage>
        <taxon>Eukaryota</taxon>
        <taxon>Metazoa</taxon>
        <taxon>Ecdysozoa</taxon>
        <taxon>Nematoda</taxon>
        <taxon>Enoplea</taxon>
        <taxon>Dorylaimia</taxon>
        <taxon>Trichinellida</taxon>
        <taxon>Trichuridae</taxon>
        <taxon>Trichuris</taxon>
    </lineage>
</organism>
<evidence type="ECO:0000256" key="3">
    <source>
        <dbReference type="SAM" id="MobiDB-lite"/>
    </source>
</evidence>
<feature type="domain" description="Golgin subfamily A conserved" evidence="4">
    <location>
        <begin position="459"/>
        <end position="569"/>
    </location>
</feature>
<evidence type="ECO:0000313" key="5">
    <source>
        <dbReference type="EMBL" id="CDW60158.1"/>
    </source>
</evidence>
<keyword evidence="1 2" id="KW-0175">Coiled coil</keyword>
<dbReference type="PANTHER" id="PTHR10881">
    <property type="entry name" value="GOLGIN SUBFAMILY A MEMBER-RELATED"/>
    <property type="match status" value="1"/>
</dbReference>